<dbReference type="EMBL" id="MN508356">
    <property type="protein sequence ID" value="QFR59709.1"/>
    <property type="molecule type" value="Genomic_DNA"/>
</dbReference>
<keyword evidence="2" id="KW-1185">Reference proteome</keyword>
<evidence type="ECO:0000313" key="2">
    <source>
        <dbReference type="Proteomes" id="UP000326537"/>
    </source>
</evidence>
<gene>
    <name evidence="1" type="ORF">VBApiPXC38_21</name>
</gene>
<organism evidence="1 2">
    <name type="scientific">Acinetobacter phage VB_ApiP_XC38</name>
    <dbReference type="NCBI Taxonomy" id="2655002"/>
    <lineage>
        <taxon>Viruses</taxon>
        <taxon>Duplodnaviria</taxon>
        <taxon>Heunggongvirae</taxon>
        <taxon>Uroviricota</taxon>
        <taxon>Caudoviricetes</taxon>
        <taxon>Schitoviridae</taxon>
        <taxon>Exceevirus</taxon>
        <taxon>Exceevirus Xc38</taxon>
    </lineage>
</organism>
<dbReference type="Proteomes" id="UP000326537">
    <property type="component" value="Segment"/>
</dbReference>
<accession>A0A5P8PR11</accession>
<proteinExistence type="predicted"/>
<evidence type="ECO:0000313" key="1">
    <source>
        <dbReference type="EMBL" id="QFR59709.1"/>
    </source>
</evidence>
<reference evidence="1 2" key="1">
    <citation type="submission" date="2019-09" db="EMBL/GenBank/DDBJ databases">
        <title>The characteristics and genome analysis of VB_ApiP_XC38, a novel N4-like phage Infecting Acinetobacter pittii.</title>
        <authorList>
            <person name="Cheng M."/>
        </authorList>
    </citation>
    <scope>NUCLEOTIDE SEQUENCE [LARGE SCALE GENOMIC DNA]</scope>
</reference>
<sequence>MAYKQAKLIDFVPAKDLDAKSNALARKYHYEAELARLRAAELLDAAKREGRPIMVQGKQDV</sequence>
<name>A0A5P8PR11_9CAUD</name>
<protein>
    <submittedName>
        <fullName evidence="1">Uncharacterized protein</fullName>
    </submittedName>
</protein>